<dbReference type="EMBL" id="SDEE01000159">
    <property type="protein sequence ID" value="RXW20245.1"/>
    <property type="molecule type" value="Genomic_DNA"/>
</dbReference>
<protein>
    <submittedName>
        <fullName evidence="1">Uncharacterized protein</fullName>
    </submittedName>
</protein>
<comment type="caution">
    <text evidence="1">The sequence shown here is derived from an EMBL/GenBank/DDBJ whole genome shotgun (WGS) entry which is preliminary data.</text>
</comment>
<proteinExistence type="predicted"/>
<name>A0A4Q2DNA1_9AGAR</name>
<accession>A0A4Q2DNA1</accession>
<dbReference type="STRING" id="2316362.A0A4Q2DNA1"/>
<sequence length="342" mass="37736">MDSPFSKYLDSGCSPQASDAEIPLIKALIEQELDVIGSIDKKIKDIEDSLAALKVRRKASKIFIRKHRALIAPIKRLPPDILSTVFLACLPVIESTEAAITPNHPAVVISHVCRQWRQLSLDTALLWSRIQLILPYVNYDRFPPAQEVDLNAETAALFESAVRRLFDATTVWLSRSKGCPLTIFMEASEGVAGGSDTHQLKILEESILAGLGKLVSLLLGESKRWEQVRFKLAVIGNSRRSQLSRLLFLTPQDVPILRKASIVINPLEILEAPINPSMEPARFWDGLSMGTIHGQALQSLTLVCPKNATKLRVLQFGGAMADSLNRRRSAGFAQVMSEPATV</sequence>
<gene>
    <name evidence="1" type="ORF">EST38_g5612</name>
</gene>
<evidence type="ECO:0000313" key="2">
    <source>
        <dbReference type="Proteomes" id="UP000290288"/>
    </source>
</evidence>
<reference evidence="1 2" key="1">
    <citation type="submission" date="2019-01" db="EMBL/GenBank/DDBJ databases">
        <title>Draft genome sequence of Psathyrella aberdarensis IHI B618.</title>
        <authorList>
            <person name="Buettner E."/>
            <person name="Kellner H."/>
        </authorList>
    </citation>
    <scope>NUCLEOTIDE SEQUENCE [LARGE SCALE GENOMIC DNA]</scope>
    <source>
        <strain evidence="1 2">IHI B618</strain>
    </source>
</reference>
<keyword evidence="2" id="KW-1185">Reference proteome</keyword>
<evidence type="ECO:0000313" key="1">
    <source>
        <dbReference type="EMBL" id="RXW20245.1"/>
    </source>
</evidence>
<dbReference type="AlphaFoldDB" id="A0A4Q2DNA1"/>
<dbReference type="Gene3D" id="1.20.1280.50">
    <property type="match status" value="1"/>
</dbReference>
<dbReference type="Proteomes" id="UP000290288">
    <property type="component" value="Unassembled WGS sequence"/>
</dbReference>
<dbReference type="OrthoDB" id="3269400at2759"/>
<organism evidence="1 2">
    <name type="scientific">Candolleomyces aberdarensis</name>
    <dbReference type="NCBI Taxonomy" id="2316362"/>
    <lineage>
        <taxon>Eukaryota</taxon>
        <taxon>Fungi</taxon>
        <taxon>Dikarya</taxon>
        <taxon>Basidiomycota</taxon>
        <taxon>Agaricomycotina</taxon>
        <taxon>Agaricomycetes</taxon>
        <taxon>Agaricomycetidae</taxon>
        <taxon>Agaricales</taxon>
        <taxon>Agaricineae</taxon>
        <taxon>Psathyrellaceae</taxon>
        <taxon>Candolleomyces</taxon>
    </lineage>
</organism>